<dbReference type="Pfam" id="PF01494">
    <property type="entry name" value="FAD_binding_3"/>
    <property type="match status" value="1"/>
</dbReference>
<evidence type="ECO:0000256" key="1">
    <source>
        <dbReference type="ARBA" id="ARBA00007992"/>
    </source>
</evidence>
<evidence type="ECO:0000256" key="4">
    <source>
        <dbReference type="ARBA" id="ARBA00023002"/>
    </source>
</evidence>
<dbReference type="Gene3D" id="3.50.50.60">
    <property type="entry name" value="FAD/NAD(P)-binding domain"/>
    <property type="match status" value="1"/>
</dbReference>
<keyword evidence="2" id="KW-0285">Flavoprotein</keyword>
<proteinExistence type="inferred from homology"/>
<feature type="domain" description="FAD-binding" evidence="6">
    <location>
        <begin position="6"/>
        <end position="357"/>
    </location>
</feature>
<sequence length="432" mass="47599">MAPSFRVLVIGAGIVGLSTAISLKRKGHNVTILEKVANPRPIGGVINVPPNPARVLVEYGLYDLIAPKVDSHMKGIHFRRYDTAETICHMDAILVEEDYGAPNWRLARSDLQEALMTAAKAAGIEIRLGCPIDSIDQALPAAMLKNGEVIGADLIVGADGVNSVVREAVLPGEKITRLDHISAYYIDVERSLLSADQEVSPMLDENSIWLAPGRQLIATNFLTRDRFIMILSLDQLLGSEGDWTKQVPVSDVVERFKGFHPMAANVVKYVESDHCLVWRFPELPRIDTWVSKSGKVVIVGDAAHAMLPFAAQGAAMGIEDSACLAECLARATSTDDIPKLLDIFQNLRLPRVDSVRDKARGMHKMVHLEDGPAQQGRDKMLKARPFMAVPIGWDKKHIDDSPGDTHPLYDAYLYGFNSFDHTNRKLDEALKK</sequence>
<evidence type="ECO:0000259" key="6">
    <source>
        <dbReference type="Pfam" id="PF01494"/>
    </source>
</evidence>
<name>A0A194X4C0_MOLSC</name>
<dbReference type="GO" id="GO:0071949">
    <property type="term" value="F:FAD binding"/>
    <property type="evidence" value="ECO:0007669"/>
    <property type="project" value="InterPro"/>
</dbReference>
<dbReference type="InParanoid" id="A0A194X4C0"/>
<dbReference type="EMBL" id="KQ947419">
    <property type="protein sequence ID" value="KUJ15021.1"/>
    <property type="molecule type" value="Genomic_DNA"/>
</dbReference>
<evidence type="ECO:0000256" key="3">
    <source>
        <dbReference type="ARBA" id="ARBA00022827"/>
    </source>
</evidence>
<organism evidence="7 8">
    <name type="scientific">Mollisia scopiformis</name>
    <name type="common">Conifer needle endophyte fungus</name>
    <name type="synonym">Phialocephala scopiformis</name>
    <dbReference type="NCBI Taxonomy" id="149040"/>
    <lineage>
        <taxon>Eukaryota</taxon>
        <taxon>Fungi</taxon>
        <taxon>Dikarya</taxon>
        <taxon>Ascomycota</taxon>
        <taxon>Pezizomycotina</taxon>
        <taxon>Leotiomycetes</taxon>
        <taxon>Helotiales</taxon>
        <taxon>Mollisiaceae</taxon>
        <taxon>Mollisia</taxon>
    </lineage>
</organism>
<reference evidence="7 8" key="1">
    <citation type="submission" date="2015-10" db="EMBL/GenBank/DDBJ databases">
        <title>Full genome of DAOMC 229536 Phialocephala scopiformis, a fungal endophyte of spruce producing the potent anti-insectan compound rugulosin.</title>
        <authorList>
            <consortium name="DOE Joint Genome Institute"/>
            <person name="Walker A.K."/>
            <person name="Frasz S.L."/>
            <person name="Seifert K.A."/>
            <person name="Miller J.D."/>
            <person name="Mondo S.J."/>
            <person name="Labutti K."/>
            <person name="Lipzen A."/>
            <person name="Dockter R."/>
            <person name="Kennedy M."/>
            <person name="Grigoriev I.V."/>
            <person name="Spatafora J.W."/>
        </authorList>
    </citation>
    <scope>NUCLEOTIDE SEQUENCE [LARGE SCALE GENOMIC DNA]</scope>
    <source>
        <strain evidence="7 8">CBS 120377</strain>
    </source>
</reference>
<comment type="similarity">
    <text evidence="1">Belongs to the paxM FAD-dependent monooxygenase family.</text>
</comment>
<keyword evidence="4" id="KW-0560">Oxidoreductase</keyword>
<dbReference type="AlphaFoldDB" id="A0A194X4C0"/>
<keyword evidence="3" id="KW-0274">FAD</keyword>
<dbReference type="GeneID" id="28821798"/>
<dbReference type="KEGG" id="psco:LY89DRAFT_649631"/>
<gene>
    <name evidence="7" type="ORF">LY89DRAFT_649631</name>
</gene>
<protein>
    <submittedName>
        <fullName evidence="7">FAD/NAD(P)-binding domain-containing protein</fullName>
    </submittedName>
</protein>
<keyword evidence="8" id="KW-1185">Reference proteome</keyword>
<dbReference type="PRINTS" id="PR00420">
    <property type="entry name" value="RNGMNOXGNASE"/>
</dbReference>
<dbReference type="OrthoDB" id="16820at2759"/>
<accession>A0A194X4C0</accession>
<dbReference type="InterPro" id="IPR036188">
    <property type="entry name" value="FAD/NAD-bd_sf"/>
</dbReference>
<dbReference type="RefSeq" id="XP_018069376.1">
    <property type="nucleotide sequence ID" value="XM_018212072.1"/>
</dbReference>
<evidence type="ECO:0000313" key="8">
    <source>
        <dbReference type="Proteomes" id="UP000070700"/>
    </source>
</evidence>
<dbReference type="SUPFAM" id="SSF51905">
    <property type="entry name" value="FAD/NAD(P)-binding domain"/>
    <property type="match status" value="1"/>
</dbReference>
<dbReference type="GO" id="GO:0004497">
    <property type="term" value="F:monooxygenase activity"/>
    <property type="evidence" value="ECO:0007669"/>
    <property type="project" value="UniProtKB-KW"/>
</dbReference>
<dbReference type="Proteomes" id="UP000070700">
    <property type="component" value="Unassembled WGS sequence"/>
</dbReference>
<dbReference type="InterPro" id="IPR050493">
    <property type="entry name" value="FAD-dep_Monooxygenase_BioMet"/>
</dbReference>
<evidence type="ECO:0000256" key="5">
    <source>
        <dbReference type="ARBA" id="ARBA00023033"/>
    </source>
</evidence>
<evidence type="ECO:0000313" key="7">
    <source>
        <dbReference type="EMBL" id="KUJ15021.1"/>
    </source>
</evidence>
<dbReference type="InterPro" id="IPR002938">
    <property type="entry name" value="FAD-bd"/>
</dbReference>
<dbReference type="PANTHER" id="PTHR13789">
    <property type="entry name" value="MONOOXYGENASE"/>
    <property type="match status" value="1"/>
</dbReference>
<evidence type="ECO:0000256" key="2">
    <source>
        <dbReference type="ARBA" id="ARBA00022630"/>
    </source>
</evidence>
<keyword evidence="5" id="KW-0503">Monooxygenase</keyword>
<dbReference type="PANTHER" id="PTHR13789:SF306">
    <property type="entry name" value="HYDROXYLASE, PUTATIVE-RELATED"/>
    <property type="match status" value="1"/>
</dbReference>